<comment type="caution">
    <text evidence="2">The sequence shown here is derived from an EMBL/GenBank/DDBJ whole genome shotgun (WGS) entry which is preliminary data.</text>
</comment>
<feature type="compositionally biased region" description="Low complexity" evidence="1">
    <location>
        <begin position="111"/>
        <end position="120"/>
    </location>
</feature>
<reference evidence="2 3" key="1">
    <citation type="journal article" date="2023" name="J. Hered.">
        <title>Chromosome-level genome of the wood stork (Mycteria americana) provides insight into avian chromosome evolution.</title>
        <authorList>
            <person name="Flamio R. Jr."/>
            <person name="Ramstad K.M."/>
        </authorList>
    </citation>
    <scope>NUCLEOTIDE SEQUENCE [LARGE SCALE GENOMIC DNA]</scope>
    <source>
        <strain evidence="2">JAX WOST 10</strain>
    </source>
</reference>
<dbReference type="AlphaFoldDB" id="A0AAN7SFS2"/>
<protein>
    <submittedName>
        <fullName evidence="2">Uncharacterized protein</fullName>
    </submittedName>
</protein>
<sequence>MGRDSFIRECSDRTRGTNFKLNKGRFRLDIRKKFFTVRVARQWNRLPREVVDAPSLELFKASLDEALSNLISGGPEGTAGPTVPVPLSPTLSMPQDPISAPRAMSPCPSNAAAGPVSSSPCPGPSLAHPQGGARCPGPGAPKLPGSWLGWLC</sequence>
<evidence type="ECO:0000313" key="2">
    <source>
        <dbReference type="EMBL" id="KAK4826413.1"/>
    </source>
</evidence>
<accession>A0AAN7SFS2</accession>
<evidence type="ECO:0000256" key="1">
    <source>
        <dbReference type="SAM" id="MobiDB-lite"/>
    </source>
</evidence>
<proteinExistence type="predicted"/>
<evidence type="ECO:0000313" key="3">
    <source>
        <dbReference type="Proteomes" id="UP001333110"/>
    </source>
</evidence>
<gene>
    <name evidence="2" type="ORF">QYF61_008946</name>
</gene>
<dbReference type="EMBL" id="JAUNZN010000002">
    <property type="protein sequence ID" value="KAK4826413.1"/>
    <property type="molecule type" value="Genomic_DNA"/>
</dbReference>
<keyword evidence="3" id="KW-1185">Reference proteome</keyword>
<dbReference type="Proteomes" id="UP001333110">
    <property type="component" value="Unassembled WGS sequence"/>
</dbReference>
<name>A0AAN7SFS2_MYCAM</name>
<organism evidence="2 3">
    <name type="scientific">Mycteria americana</name>
    <name type="common">Wood stork</name>
    <dbReference type="NCBI Taxonomy" id="33587"/>
    <lineage>
        <taxon>Eukaryota</taxon>
        <taxon>Metazoa</taxon>
        <taxon>Chordata</taxon>
        <taxon>Craniata</taxon>
        <taxon>Vertebrata</taxon>
        <taxon>Euteleostomi</taxon>
        <taxon>Archelosauria</taxon>
        <taxon>Archosauria</taxon>
        <taxon>Dinosauria</taxon>
        <taxon>Saurischia</taxon>
        <taxon>Theropoda</taxon>
        <taxon>Coelurosauria</taxon>
        <taxon>Aves</taxon>
        <taxon>Neognathae</taxon>
        <taxon>Neoaves</taxon>
        <taxon>Aequornithes</taxon>
        <taxon>Ciconiiformes</taxon>
        <taxon>Ciconiidae</taxon>
        <taxon>Mycteria</taxon>
    </lineage>
</organism>
<feature type="region of interest" description="Disordered" evidence="1">
    <location>
        <begin position="72"/>
        <end position="140"/>
    </location>
</feature>